<dbReference type="InterPro" id="IPR007568">
    <property type="entry name" value="RTA1"/>
</dbReference>
<accession>A0A0D2FF73</accession>
<sequence length="302" mass="34099">MAKCDLVAAREDDNIAWVYCPSFGAAVLFAVLFALSTVAHIVQAFRFHKKFCWTIIMAGLWETAGFAVRSYSAREFRGLGHFIPQQLLIILAPLWTNAFVYMVAGRMIHFLIPEKKVVGISARRLTLTFVMCDILSFLIQGSSSSLMSSNNHSTVKIGIRIYMAGVGLQEFFIVLFTILAGRFQYLMNRIDLANPCPYPWRRLLYTLYAVLGLITVRIIFRLAEYTDGEYSHVASYEAYFYCLEALPMIVSLFLFNIVHPGIVLVGPDSEFPKKAKKTKKGKAREKMLEEDPNGTTVSMDAL</sequence>
<feature type="transmembrane region" description="Helical" evidence="6">
    <location>
        <begin position="125"/>
        <end position="141"/>
    </location>
</feature>
<keyword evidence="4 6" id="KW-0472">Membrane</keyword>
<dbReference type="PANTHER" id="PTHR31465:SF15">
    <property type="entry name" value="LIPID TRANSPORTER ATNI-RELATED"/>
    <property type="match status" value="1"/>
</dbReference>
<feature type="transmembrane region" description="Helical" evidence="6">
    <location>
        <begin position="161"/>
        <end position="183"/>
    </location>
</feature>
<dbReference type="PANTHER" id="PTHR31465">
    <property type="entry name" value="PROTEIN RTA1-RELATED"/>
    <property type="match status" value="1"/>
</dbReference>
<evidence type="ECO:0000313" key="7">
    <source>
        <dbReference type="EMBL" id="KIW58774.1"/>
    </source>
</evidence>
<evidence type="ECO:0000256" key="4">
    <source>
        <dbReference type="ARBA" id="ARBA00023136"/>
    </source>
</evidence>
<dbReference type="Proteomes" id="UP000054342">
    <property type="component" value="Unassembled WGS sequence"/>
</dbReference>
<evidence type="ECO:0008006" key="9">
    <source>
        <dbReference type="Google" id="ProtNLM"/>
    </source>
</evidence>
<protein>
    <recommendedName>
        <fullName evidence="9">RTA1 domain protein</fullName>
    </recommendedName>
</protein>
<organism evidence="7 8">
    <name type="scientific">Exophiala xenobiotica</name>
    <dbReference type="NCBI Taxonomy" id="348802"/>
    <lineage>
        <taxon>Eukaryota</taxon>
        <taxon>Fungi</taxon>
        <taxon>Dikarya</taxon>
        <taxon>Ascomycota</taxon>
        <taxon>Pezizomycotina</taxon>
        <taxon>Eurotiomycetes</taxon>
        <taxon>Chaetothyriomycetidae</taxon>
        <taxon>Chaetothyriales</taxon>
        <taxon>Herpotrichiellaceae</taxon>
        <taxon>Exophiala</taxon>
    </lineage>
</organism>
<dbReference type="Pfam" id="PF04479">
    <property type="entry name" value="RTA1"/>
    <property type="match status" value="1"/>
</dbReference>
<dbReference type="GO" id="GO:0016020">
    <property type="term" value="C:membrane"/>
    <property type="evidence" value="ECO:0007669"/>
    <property type="project" value="UniProtKB-SubCell"/>
</dbReference>
<reference evidence="7 8" key="1">
    <citation type="submission" date="2015-01" db="EMBL/GenBank/DDBJ databases">
        <title>The Genome Sequence of Exophiala xenobiotica CBS118157.</title>
        <authorList>
            <consortium name="The Broad Institute Genomics Platform"/>
            <person name="Cuomo C."/>
            <person name="de Hoog S."/>
            <person name="Gorbushina A."/>
            <person name="Stielow B."/>
            <person name="Teixiera M."/>
            <person name="Abouelleil A."/>
            <person name="Chapman S.B."/>
            <person name="Priest M."/>
            <person name="Young S.K."/>
            <person name="Wortman J."/>
            <person name="Nusbaum C."/>
            <person name="Birren B."/>
        </authorList>
    </citation>
    <scope>NUCLEOTIDE SEQUENCE [LARGE SCALE GENOMIC DNA]</scope>
    <source>
        <strain evidence="7 8">CBS 118157</strain>
    </source>
</reference>
<feature type="region of interest" description="Disordered" evidence="5">
    <location>
        <begin position="272"/>
        <end position="302"/>
    </location>
</feature>
<feature type="transmembrane region" description="Helical" evidence="6">
    <location>
        <begin position="51"/>
        <end position="71"/>
    </location>
</feature>
<evidence type="ECO:0000256" key="5">
    <source>
        <dbReference type="SAM" id="MobiDB-lite"/>
    </source>
</evidence>
<feature type="transmembrane region" description="Helical" evidence="6">
    <location>
        <begin position="16"/>
        <end position="39"/>
    </location>
</feature>
<feature type="compositionally biased region" description="Polar residues" evidence="5">
    <location>
        <begin position="293"/>
        <end position="302"/>
    </location>
</feature>
<keyword evidence="8" id="KW-1185">Reference proteome</keyword>
<keyword evidence="3 6" id="KW-1133">Transmembrane helix</keyword>
<evidence type="ECO:0000256" key="3">
    <source>
        <dbReference type="ARBA" id="ARBA00022989"/>
    </source>
</evidence>
<dbReference type="STRING" id="348802.A0A0D2FF73"/>
<dbReference type="HOGENOM" id="CLU_033465_3_0_1"/>
<feature type="transmembrane region" description="Helical" evidence="6">
    <location>
        <begin position="238"/>
        <end position="266"/>
    </location>
</feature>
<gene>
    <name evidence="7" type="ORF">PV05_03272</name>
</gene>
<dbReference type="GeneID" id="25325180"/>
<evidence type="ECO:0000256" key="2">
    <source>
        <dbReference type="ARBA" id="ARBA00022692"/>
    </source>
</evidence>
<dbReference type="RefSeq" id="XP_013319358.1">
    <property type="nucleotide sequence ID" value="XM_013463904.1"/>
</dbReference>
<comment type="subcellular location">
    <subcellularLocation>
        <location evidence="1">Membrane</location>
        <topology evidence="1">Multi-pass membrane protein</topology>
    </subcellularLocation>
</comment>
<feature type="transmembrane region" description="Helical" evidence="6">
    <location>
        <begin position="83"/>
        <end position="104"/>
    </location>
</feature>
<dbReference type="AlphaFoldDB" id="A0A0D2FF73"/>
<proteinExistence type="predicted"/>
<feature type="compositionally biased region" description="Basic residues" evidence="5">
    <location>
        <begin position="274"/>
        <end position="283"/>
    </location>
</feature>
<dbReference type="EMBL" id="KN847318">
    <property type="protein sequence ID" value="KIW58774.1"/>
    <property type="molecule type" value="Genomic_DNA"/>
</dbReference>
<evidence type="ECO:0000256" key="1">
    <source>
        <dbReference type="ARBA" id="ARBA00004141"/>
    </source>
</evidence>
<dbReference type="OrthoDB" id="5384040at2759"/>
<feature type="transmembrane region" description="Helical" evidence="6">
    <location>
        <begin position="203"/>
        <end position="223"/>
    </location>
</feature>
<evidence type="ECO:0000256" key="6">
    <source>
        <dbReference type="SAM" id="Phobius"/>
    </source>
</evidence>
<evidence type="ECO:0000313" key="8">
    <source>
        <dbReference type="Proteomes" id="UP000054342"/>
    </source>
</evidence>
<name>A0A0D2FF73_9EURO</name>
<keyword evidence="2 6" id="KW-0812">Transmembrane</keyword>